<dbReference type="EMBL" id="CP044222">
    <property type="protein sequence ID" value="QEW06647.1"/>
    <property type="molecule type" value="Genomic_DNA"/>
</dbReference>
<reference evidence="1 2" key="1">
    <citation type="submission" date="2019-09" db="EMBL/GenBank/DDBJ databases">
        <title>Nitrincola iocasae sp. nov., a bacterium isolated from the sediment collected at a cold seep field in South China Sea.</title>
        <authorList>
            <person name="Zhang H."/>
            <person name="Wang H."/>
            <person name="Li C."/>
        </authorList>
    </citation>
    <scope>NUCLEOTIDE SEQUENCE [LARGE SCALE GENOMIC DNA]</scope>
    <source>
        <strain evidence="1 2">KXZD1103</strain>
    </source>
</reference>
<name>A0A5J6LDN2_9GAMM</name>
<evidence type="ECO:0000313" key="1">
    <source>
        <dbReference type="EMBL" id="QEW06647.1"/>
    </source>
</evidence>
<dbReference type="CDD" id="cd07505">
    <property type="entry name" value="HAD_BPGM-like"/>
    <property type="match status" value="1"/>
</dbReference>
<dbReference type="NCBIfam" id="TIGR01509">
    <property type="entry name" value="HAD-SF-IA-v3"/>
    <property type="match status" value="1"/>
</dbReference>
<sequence length="230" mass="25016">MPLRAILFDHDGTLVDSEPVHYALWQTVLAQYGVSLSEQLYRQDYAGVPTKANAVDIVHRFELDELPETLVAAKDAATSEYLRRNAFPLMNGVLETIREFRLCGLDLAIVTGAGSESVYATLKANNLGDSFVTVVSGDDVRASKPAPDCYLLALRRLGLQASECLAVEDTQHGLKASHAAGIGCLAVPTTMSMHHDFGVAQAVLEGMPQVTEHVQQLLKVEKLKQFTHLG</sequence>
<gene>
    <name evidence="1" type="ORF">F5I99_09120</name>
</gene>
<dbReference type="Proteomes" id="UP000325606">
    <property type="component" value="Chromosome"/>
</dbReference>
<dbReference type="Gene3D" id="3.40.50.1000">
    <property type="entry name" value="HAD superfamily/HAD-like"/>
    <property type="match status" value="1"/>
</dbReference>
<dbReference type="SUPFAM" id="SSF56784">
    <property type="entry name" value="HAD-like"/>
    <property type="match status" value="1"/>
</dbReference>
<dbReference type="InterPro" id="IPR041492">
    <property type="entry name" value="HAD_2"/>
</dbReference>
<dbReference type="SFLD" id="SFLDS00003">
    <property type="entry name" value="Haloacid_Dehalogenase"/>
    <property type="match status" value="1"/>
</dbReference>
<dbReference type="Gene3D" id="1.10.150.240">
    <property type="entry name" value="Putative phosphatase, domain 2"/>
    <property type="match status" value="1"/>
</dbReference>
<dbReference type="SFLD" id="SFLDG01129">
    <property type="entry name" value="C1.5:_HAD__Beta-PGM__Phosphata"/>
    <property type="match status" value="1"/>
</dbReference>
<evidence type="ECO:0000313" key="2">
    <source>
        <dbReference type="Proteomes" id="UP000325606"/>
    </source>
</evidence>
<dbReference type="InterPro" id="IPR051806">
    <property type="entry name" value="HAD-like_SPP"/>
</dbReference>
<dbReference type="InterPro" id="IPR023198">
    <property type="entry name" value="PGP-like_dom2"/>
</dbReference>
<proteinExistence type="predicted"/>
<dbReference type="KEGG" id="nik:F5I99_09120"/>
<dbReference type="InterPro" id="IPR023214">
    <property type="entry name" value="HAD_sf"/>
</dbReference>
<organism evidence="1 2">
    <name type="scientific">Nitrincola iocasae</name>
    <dbReference type="NCBI Taxonomy" id="2614693"/>
    <lineage>
        <taxon>Bacteria</taxon>
        <taxon>Pseudomonadati</taxon>
        <taxon>Pseudomonadota</taxon>
        <taxon>Gammaproteobacteria</taxon>
        <taxon>Oceanospirillales</taxon>
        <taxon>Oceanospirillaceae</taxon>
        <taxon>Nitrincola</taxon>
    </lineage>
</organism>
<dbReference type="PANTHER" id="PTHR43481">
    <property type="entry name" value="FRUCTOSE-1-PHOSPHATE PHOSPHATASE"/>
    <property type="match status" value="1"/>
</dbReference>
<dbReference type="SFLD" id="SFLDG01135">
    <property type="entry name" value="C1.5.6:_HAD__Beta-PGM__Phospha"/>
    <property type="match status" value="1"/>
</dbReference>
<dbReference type="InterPro" id="IPR036412">
    <property type="entry name" value="HAD-like_sf"/>
</dbReference>
<dbReference type="Pfam" id="PF13419">
    <property type="entry name" value="HAD_2"/>
    <property type="match status" value="1"/>
</dbReference>
<keyword evidence="2" id="KW-1185">Reference proteome</keyword>
<dbReference type="PANTHER" id="PTHR43481:SF4">
    <property type="entry name" value="GLYCEROL-1-PHOSPHATE PHOSPHOHYDROLASE 1-RELATED"/>
    <property type="match status" value="1"/>
</dbReference>
<dbReference type="AlphaFoldDB" id="A0A5J6LDN2"/>
<protein>
    <submittedName>
        <fullName evidence="1">HAD family phosphatase</fullName>
    </submittedName>
</protein>
<dbReference type="GO" id="GO:0050308">
    <property type="term" value="F:sugar-phosphatase activity"/>
    <property type="evidence" value="ECO:0007669"/>
    <property type="project" value="TreeGrafter"/>
</dbReference>
<accession>A0A5J6LDN2</accession>
<dbReference type="RefSeq" id="WP_151055256.1">
    <property type="nucleotide sequence ID" value="NZ_CP044222.1"/>
</dbReference>
<dbReference type="PRINTS" id="PR00413">
    <property type="entry name" value="HADHALOGNASE"/>
</dbReference>
<dbReference type="InterPro" id="IPR006439">
    <property type="entry name" value="HAD-SF_hydro_IA"/>
</dbReference>